<dbReference type="GO" id="GO:0016887">
    <property type="term" value="F:ATP hydrolysis activity"/>
    <property type="evidence" value="ECO:0007669"/>
    <property type="project" value="InterPro"/>
</dbReference>
<dbReference type="InterPro" id="IPR035906">
    <property type="entry name" value="MetI-like_sf"/>
</dbReference>
<evidence type="ECO:0000256" key="12">
    <source>
        <dbReference type="ARBA" id="ARBA00023065"/>
    </source>
</evidence>
<organism evidence="17 18">
    <name type="scientific">Pontibaca methylaminivorans</name>
    <dbReference type="NCBI Taxonomy" id="515897"/>
    <lineage>
        <taxon>Bacteria</taxon>
        <taxon>Pseudomonadati</taxon>
        <taxon>Pseudomonadota</taxon>
        <taxon>Alphaproteobacteria</taxon>
        <taxon>Rhodobacterales</taxon>
        <taxon>Roseobacteraceae</taxon>
        <taxon>Pontibaca</taxon>
    </lineage>
</organism>
<evidence type="ECO:0000256" key="1">
    <source>
        <dbReference type="ARBA" id="ARBA00004141"/>
    </source>
</evidence>
<dbReference type="Pfam" id="PF08402">
    <property type="entry name" value="TOBE_2"/>
    <property type="match status" value="1"/>
</dbReference>
<dbReference type="NCBIfam" id="TIGR03265">
    <property type="entry name" value="PhnT2"/>
    <property type="match status" value="1"/>
</dbReference>
<name>A0A1R3X825_9RHOB</name>
<keyword evidence="4" id="KW-0410">Iron transport</keyword>
<proteinExistence type="predicted"/>
<dbReference type="FunFam" id="3.40.50.300:FF:000425">
    <property type="entry name" value="Probable ABC transporter, ATP-binding subunit"/>
    <property type="match status" value="1"/>
</dbReference>
<dbReference type="GO" id="GO:0005524">
    <property type="term" value="F:ATP binding"/>
    <property type="evidence" value="ECO:0007669"/>
    <property type="project" value="UniProtKB-KW"/>
</dbReference>
<dbReference type="PROSITE" id="PS50893">
    <property type="entry name" value="ABC_TRANSPORTER_2"/>
    <property type="match status" value="1"/>
</dbReference>
<feature type="transmembrane region" description="Helical" evidence="15">
    <location>
        <begin position="99"/>
        <end position="119"/>
    </location>
</feature>
<dbReference type="InterPro" id="IPR017666">
    <property type="entry name" value="AminoethylPonate_ABC_PhnT2"/>
</dbReference>
<keyword evidence="2" id="KW-0813">Transport</keyword>
<evidence type="ECO:0000256" key="8">
    <source>
        <dbReference type="ARBA" id="ARBA00022840"/>
    </source>
</evidence>
<dbReference type="STRING" id="515897.SAMN05421849_2544"/>
<protein>
    <submittedName>
        <fullName evidence="17">Putative 2-aminoethylphosphonate ABC transporter, ATP-binding protein</fullName>
    </submittedName>
</protein>
<dbReference type="InterPro" id="IPR017871">
    <property type="entry name" value="ABC_transporter-like_CS"/>
</dbReference>
<dbReference type="InterPro" id="IPR050093">
    <property type="entry name" value="ABC_SmlMolc_Importer"/>
</dbReference>
<dbReference type="GO" id="GO:0015408">
    <property type="term" value="F:ABC-type ferric iron transporter activity"/>
    <property type="evidence" value="ECO:0007669"/>
    <property type="project" value="InterPro"/>
</dbReference>
<keyword evidence="5" id="KW-0997">Cell inner membrane</keyword>
<dbReference type="SUPFAM" id="SSF50331">
    <property type="entry name" value="MOP-like"/>
    <property type="match status" value="1"/>
</dbReference>
<evidence type="ECO:0000256" key="15">
    <source>
        <dbReference type="SAM" id="Phobius"/>
    </source>
</evidence>
<dbReference type="InterPro" id="IPR003593">
    <property type="entry name" value="AAA+_ATPase"/>
</dbReference>
<dbReference type="EMBL" id="FTPS01000004">
    <property type="protein sequence ID" value="SIT87065.1"/>
    <property type="molecule type" value="Genomic_DNA"/>
</dbReference>
<dbReference type="PANTHER" id="PTHR42781:SF5">
    <property type="entry name" value="PUTRESCINE TRANSPORT ATP-BINDING PROTEIN POTG"/>
    <property type="match status" value="1"/>
</dbReference>
<feature type="compositionally biased region" description="Basic and acidic residues" evidence="14">
    <location>
        <begin position="1"/>
        <end position="11"/>
    </location>
</feature>
<dbReference type="AlphaFoldDB" id="A0A1R3X825"/>
<gene>
    <name evidence="17" type="ORF">SAMN05421849_2544</name>
</gene>
<evidence type="ECO:0000256" key="13">
    <source>
        <dbReference type="ARBA" id="ARBA00023136"/>
    </source>
</evidence>
<dbReference type="SMART" id="SM00382">
    <property type="entry name" value="AAA"/>
    <property type="match status" value="1"/>
</dbReference>
<dbReference type="Pfam" id="PF00005">
    <property type="entry name" value="ABC_tran"/>
    <property type="match status" value="1"/>
</dbReference>
<feature type="region of interest" description="Disordered" evidence="14">
    <location>
        <begin position="1"/>
        <end position="21"/>
    </location>
</feature>
<evidence type="ECO:0000256" key="6">
    <source>
        <dbReference type="ARBA" id="ARBA00022692"/>
    </source>
</evidence>
<keyword evidence="12" id="KW-0406">Ion transport</keyword>
<evidence type="ECO:0000256" key="5">
    <source>
        <dbReference type="ARBA" id="ARBA00022519"/>
    </source>
</evidence>
<keyword evidence="8 17" id="KW-0067">ATP-binding</keyword>
<evidence type="ECO:0000256" key="11">
    <source>
        <dbReference type="ARBA" id="ARBA00023004"/>
    </source>
</evidence>
<dbReference type="Gene3D" id="3.40.50.300">
    <property type="entry name" value="P-loop containing nucleotide triphosphate hydrolases"/>
    <property type="match status" value="1"/>
</dbReference>
<keyword evidence="10 15" id="KW-1133">Transmembrane helix</keyword>
<dbReference type="Proteomes" id="UP000192455">
    <property type="component" value="Unassembled WGS sequence"/>
</dbReference>
<evidence type="ECO:0000313" key="18">
    <source>
        <dbReference type="Proteomes" id="UP000192455"/>
    </source>
</evidence>
<feature type="domain" description="ABC transporter" evidence="16">
    <location>
        <begin position="187"/>
        <end position="417"/>
    </location>
</feature>
<feature type="transmembrane region" description="Helical" evidence="15">
    <location>
        <begin position="38"/>
        <end position="60"/>
    </location>
</feature>
<keyword evidence="11" id="KW-0408">Iron</keyword>
<evidence type="ECO:0000259" key="16">
    <source>
        <dbReference type="PROSITE" id="PS50893"/>
    </source>
</evidence>
<keyword evidence="18" id="KW-1185">Reference proteome</keyword>
<dbReference type="Gene3D" id="2.40.50.100">
    <property type="match status" value="1"/>
</dbReference>
<feature type="transmembrane region" description="Helical" evidence="15">
    <location>
        <begin position="131"/>
        <end position="153"/>
    </location>
</feature>
<keyword evidence="6 15" id="KW-0812">Transmembrane</keyword>
<dbReference type="SUPFAM" id="SSF161098">
    <property type="entry name" value="MetI-like"/>
    <property type="match status" value="1"/>
</dbReference>
<accession>A0A1R3X825</accession>
<evidence type="ECO:0000256" key="9">
    <source>
        <dbReference type="ARBA" id="ARBA00022967"/>
    </source>
</evidence>
<evidence type="ECO:0000256" key="7">
    <source>
        <dbReference type="ARBA" id="ARBA00022741"/>
    </source>
</evidence>
<evidence type="ECO:0000256" key="2">
    <source>
        <dbReference type="ARBA" id="ARBA00022448"/>
    </source>
</evidence>
<keyword evidence="9" id="KW-1278">Translocase</keyword>
<dbReference type="InterPro" id="IPR008995">
    <property type="entry name" value="Mo/tungstate-bd_C_term_dom"/>
</dbReference>
<dbReference type="SUPFAM" id="SSF52540">
    <property type="entry name" value="P-loop containing nucleoside triphosphate hydrolases"/>
    <property type="match status" value="1"/>
</dbReference>
<dbReference type="GO" id="GO:0043190">
    <property type="term" value="C:ATP-binding cassette (ABC) transporter complex"/>
    <property type="evidence" value="ECO:0007669"/>
    <property type="project" value="InterPro"/>
</dbReference>
<dbReference type="InterPro" id="IPR027417">
    <property type="entry name" value="P-loop_NTPase"/>
</dbReference>
<comment type="subcellular location">
    <subcellularLocation>
        <location evidence="1">Membrane</location>
        <topology evidence="1">Multi-pass membrane protein</topology>
    </subcellularLocation>
</comment>
<dbReference type="InterPro" id="IPR013611">
    <property type="entry name" value="Transp-assoc_OB_typ2"/>
</dbReference>
<evidence type="ECO:0000256" key="10">
    <source>
        <dbReference type="ARBA" id="ARBA00022989"/>
    </source>
</evidence>
<dbReference type="PROSITE" id="PS00211">
    <property type="entry name" value="ABC_TRANSPORTER_1"/>
    <property type="match status" value="1"/>
</dbReference>
<dbReference type="CDD" id="cd03259">
    <property type="entry name" value="ABC_Carb_Solutes_like"/>
    <property type="match status" value="1"/>
</dbReference>
<dbReference type="GO" id="GO:0015697">
    <property type="term" value="P:quaternary ammonium group transport"/>
    <property type="evidence" value="ECO:0007669"/>
    <property type="project" value="UniProtKB-ARBA"/>
</dbReference>
<dbReference type="InterPro" id="IPR015853">
    <property type="entry name" value="ABC_transpr_FbpC"/>
</dbReference>
<evidence type="ECO:0000256" key="3">
    <source>
        <dbReference type="ARBA" id="ARBA00022475"/>
    </source>
</evidence>
<keyword evidence="7" id="KW-0547">Nucleotide-binding</keyword>
<dbReference type="InterPro" id="IPR003439">
    <property type="entry name" value="ABC_transporter-like_ATP-bd"/>
</dbReference>
<dbReference type="Gene3D" id="1.10.3720.10">
    <property type="entry name" value="MetI-like"/>
    <property type="match status" value="1"/>
</dbReference>
<evidence type="ECO:0000313" key="17">
    <source>
        <dbReference type="EMBL" id="SIT87065.1"/>
    </source>
</evidence>
<evidence type="ECO:0000256" key="4">
    <source>
        <dbReference type="ARBA" id="ARBA00022496"/>
    </source>
</evidence>
<reference evidence="17 18" key="1">
    <citation type="submission" date="2017-01" db="EMBL/GenBank/DDBJ databases">
        <authorList>
            <person name="Mah S.A."/>
            <person name="Swanson W.J."/>
            <person name="Moy G.W."/>
            <person name="Vacquier V.D."/>
        </authorList>
    </citation>
    <scope>NUCLEOTIDE SEQUENCE [LARGE SCALE GENOMIC DNA]</scope>
    <source>
        <strain evidence="17 18">DSM 21219</strain>
    </source>
</reference>
<keyword evidence="3" id="KW-1003">Cell membrane</keyword>
<sequence>MQAPAADERRPMTNTATNTATASASLRRVRIRPGPEDVFLRLCLAGLALFFVVGLLLPAYTLLSKGVQDAEGNFVGLRNFVAYFANPQVSVVFFNSLRISLVATLLTLTLTAVYAFALTHSRMPGQMFFRAVALVPLLTPSLLPGIALIYLFGNKGFFRDMLMPNLPDQTQGTTAATEPDANAAPALRIRGLRKTFGPFVALDDIDLDVARGEFICFLGPSGCGKTTLLRAIAGLDPQDRGIIEQNGEDISTRPVTRRDFGIVFQSYALFPNLTVRRNVGYGLHHSGLSRRGRRDRIAELLEMVGLADQGRKYPAQLSGGQQQRVALARALAPSPGLLLLDEPLSALDARVRLHLRRELRDLQQKLGVTTIMVTHDQDEALATADRIVVMRRGRIEQTGRPEDVFSNPATPFVASFFGAMNFISANVSADGTITAGEGSFTVPQHEFPAGAEVSLCIRPSDIVTGPPAQAAQNRLRGKIVSALFRGTFHHVVLDCPVLGQTLEAEISSDHWGRHELTPGTEAMIALPQDKLHLFARGAET</sequence>
<dbReference type="PANTHER" id="PTHR42781">
    <property type="entry name" value="SPERMIDINE/PUTRESCINE IMPORT ATP-BINDING PROTEIN POTA"/>
    <property type="match status" value="1"/>
</dbReference>
<keyword evidence="13 15" id="KW-0472">Membrane</keyword>
<evidence type="ECO:0000256" key="14">
    <source>
        <dbReference type="SAM" id="MobiDB-lite"/>
    </source>
</evidence>